<dbReference type="EMBL" id="AP022593">
    <property type="protein sequence ID" value="BBY51641.1"/>
    <property type="molecule type" value="Genomic_DNA"/>
</dbReference>
<feature type="domain" description="HTH hxlR-type" evidence="4">
    <location>
        <begin position="166"/>
        <end position="258"/>
    </location>
</feature>
<organism evidence="5 6">
    <name type="scientific">Mycolicibacterium arabiense</name>
    <dbReference type="NCBI Taxonomy" id="1286181"/>
    <lineage>
        <taxon>Bacteria</taxon>
        <taxon>Bacillati</taxon>
        <taxon>Actinomycetota</taxon>
        <taxon>Actinomycetes</taxon>
        <taxon>Mycobacteriales</taxon>
        <taxon>Mycobacteriaceae</taxon>
        <taxon>Mycolicibacterium</taxon>
    </lineage>
</organism>
<keyword evidence="3" id="KW-0804">Transcription</keyword>
<dbReference type="InterPro" id="IPR002577">
    <property type="entry name" value="HTH_HxlR"/>
</dbReference>
<dbReference type="GO" id="GO:0003677">
    <property type="term" value="F:DNA binding"/>
    <property type="evidence" value="ECO:0007669"/>
    <property type="project" value="UniProtKB-KW"/>
</dbReference>
<evidence type="ECO:0000259" key="4">
    <source>
        <dbReference type="PROSITE" id="PS51118"/>
    </source>
</evidence>
<reference evidence="5 6" key="1">
    <citation type="journal article" date="2019" name="Emerg. Microbes Infect.">
        <title>Comprehensive subspecies identification of 175 nontuberculous mycobacteria species based on 7547 genomic profiles.</title>
        <authorList>
            <person name="Matsumoto Y."/>
            <person name="Kinjo T."/>
            <person name="Motooka D."/>
            <person name="Nabeya D."/>
            <person name="Jung N."/>
            <person name="Uechi K."/>
            <person name="Horii T."/>
            <person name="Iida T."/>
            <person name="Fujita J."/>
            <person name="Nakamura S."/>
        </authorList>
    </citation>
    <scope>NUCLEOTIDE SEQUENCE [LARGE SCALE GENOMIC DNA]</scope>
    <source>
        <strain evidence="5 6">JCM 18538</strain>
    </source>
</reference>
<dbReference type="Pfam" id="PF01638">
    <property type="entry name" value="HxlR"/>
    <property type="match status" value="2"/>
</dbReference>
<dbReference type="Gene3D" id="1.10.10.10">
    <property type="entry name" value="Winged helix-like DNA-binding domain superfamily/Winged helix DNA-binding domain"/>
    <property type="match status" value="2"/>
</dbReference>
<dbReference type="AlphaFoldDB" id="A0A7I7S5G2"/>
<protein>
    <submittedName>
        <fullName evidence="5">HxlR family transcriptional regulator</fullName>
    </submittedName>
</protein>
<name>A0A7I7S5G2_9MYCO</name>
<keyword evidence="1" id="KW-0805">Transcription regulation</keyword>
<accession>A0A7I7S5G2</accession>
<evidence type="ECO:0000256" key="2">
    <source>
        <dbReference type="ARBA" id="ARBA00023125"/>
    </source>
</evidence>
<dbReference type="InterPro" id="IPR036388">
    <property type="entry name" value="WH-like_DNA-bd_sf"/>
</dbReference>
<geneLocation type="plasmid" evidence="6">
    <name>pjcm18538 dna</name>
</geneLocation>
<dbReference type="RefSeq" id="WP_163922587.1">
    <property type="nucleotide sequence ID" value="NZ_AP022593.1"/>
</dbReference>
<dbReference type="PROSITE" id="PS51118">
    <property type="entry name" value="HTH_HXLR"/>
    <property type="match status" value="2"/>
</dbReference>
<dbReference type="PANTHER" id="PTHR33204:SF18">
    <property type="entry name" value="TRANSCRIPTIONAL REGULATORY PROTEIN"/>
    <property type="match status" value="1"/>
</dbReference>
<evidence type="ECO:0000256" key="3">
    <source>
        <dbReference type="ARBA" id="ARBA00023163"/>
    </source>
</evidence>
<dbReference type="InterPro" id="IPR036390">
    <property type="entry name" value="WH_DNA-bd_sf"/>
</dbReference>
<dbReference type="SUPFAM" id="SSF46785">
    <property type="entry name" value="Winged helix' DNA-binding domain"/>
    <property type="match status" value="2"/>
</dbReference>
<keyword evidence="6" id="KW-1185">Reference proteome</keyword>
<dbReference type="Proteomes" id="UP000467428">
    <property type="component" value="Chromosome"/>
</dbReference>
<evidence type="ECO:0000313" key="5">
    <source>
        <dbReference type="EMBL" id="BBY51641.1"/>
    </source>
</evidence>
<feature type="domain" description="HTH hxlR-type" evidence="4">
    <location>
        <begin position="5"/>
        <end position="102"/>
    </location>
</feature>
<keyword evidence="2" id="KW-0238">DNA-binding</keyword>
<gene>
    <name evidence="5" type="ORF">MARA_51090</name>
</gene>
<proteinExistence type="predicted"/>
<sequence>MTGVNAVGRMLGVLGDEWTLLIVQQALLGAARYGDFTARLPISHAVLTGRLKTMTAEDLVTRRVYQDRPVRAEYVLTQRGRALWPVLASVWAWERQWVPRHGDGLPAMHHRACGADVAPVLVCRSCREPTSEKELRVRWGPSGSWPRSVPVLSTRRRSSPDTGRSAPGLFPETMTILGNRWAFAVVVAAFVGTSRFGDFEAQLAVPPSTLADRLATLTDRGILANASGPYLLTKKGRAVLPVLITALQWAEQWYPAAEGPAVLLHHIACGAAFHGALACDSCAEILRGNQLERVWHSPS</sequence>
<evidence type="ECO:0000313" key="6">
    <source>
        <dbReference type="Proteomes" id="UP000467428"/>
    </source>
</evidence>
<dbReference type="PANTHER" id="PTHR33204">
    <property type="entry name" value="TRANSCRIPTIONAL REGULATOR, MARR FAMILY"/>
    <property type="match status" value="1"/>
</dbReference>
<evidence type="ECO:0000256" key="1">
    <source>
        <dbReference type="ARBA" id="ARBA00023015"/>
    </source>
</evidence>
<dbReference type="KEGG" id="marz:MARA_51090"/>